<feature type="non-terminal residue" evidence="1">
    <location>
        <position position="127"/>
    </location>
</feature>
<evidence type="ECO:0000313" key="2">
    <source>
        <dbReference type="Proteomes" id="UP000327493"/>
    </source>
</evidence>
<accession>A0A5J5CH07</accession>
<organism evidence="1 2">
    <name type="scientific">Etheostoma spectabile</name>
    <name type="common">orangethroat darter</name>
    <dbReference type="NCBI Taxonomy" id="54343"/>
    <lineage>
        <taxon>Eukaryota</taxon>
        <taxon>Metazoa</taxon>
        <taxon>Chordata</taxon>
        <taxon>Craniata</taxon>
        <taxon>Vertebrata</taxon>
        <taxon>Euteleostomi</taxon>
        <taxon>Actinopterygii</taxon>
        <taxon>Neopterygii</taxon>
        <taxon>Teleostei</taxon>
        <taxon>Neoteleostei</taxon>
        <taxon>Acanthomorphata</taxon>
        <taxon>Eupercaria</taxon>
        <taxon>Perciformes</taxon>
        <taxon>Percoidei</taxon>
        <taxon>Percidae</taxon>
        <taxon>Etheostomatinae</taxon>
        <taxon>Etheostoma</taxon>
    </lineage>
</organism>
<proteinExistence type="predicted"/>
<dbReference type="Proteomes" id="UP000327493">
    <property type="component" value="Chromosome 24"/>
</dbReference>
<dbReference type="AlphaFoldDB" id="A0A5J5CH07"/>
<name>A0A5J5CH07_9PERO</name>
<gene>
    <name evidence="1" type="ORF">FQN60_006842</name>
</gene>
<comment type="caution">
    <text evidence="1">The sequence shown here is derived from an EMBL/GenBank/DDBJ whole genome shotgun (WGS) entry which is preliminary data.</text>
</comment>
<evidence type="ECO:0000313" key="1">
    <source>
        <dbReference type="EMBL" id="KAA8579749.1"/>
    </source>
</evidence>
<dbReference type="EMBL" id="VOFY01000024">
    <property type="protein sequence ID" value="KAA8579749.1"/>
    <property type="molecule type" value="Genomic_DNA"/>
</dbReference>
<sequence length="127" mass="13545">MMTLRVEQHCVYWATGPAAVQCWQRAVTGAGEGAEFLSGPKSQATFSPSPTAGEARMPGCPAVNHNHDQAVSIGGSHDINASLQTVARVRGVECQRPPGSFPRRAVTRHGVCSPRAGHVTDWEVKVE</sequence>
<keyword evidence="2" id="KW-1185">Reference proteome</keyword>
<protein>
    <submittedName>
        <fullName evidence="1">Uncharacterized protein</fullName>
    </submittedName>
</protein>
<reference evidence="1 2" key="1">
    <citation type="submission" date="2019-08" db="EMBL/GenBank/DDBJ databases">
        <title>A chromosome-level genome assembly, high-density linkage maps, and genome scans reveal the genomic architecture of hybrid incompatibilities underlying speciation via character displacement in darters (Percidae: Etheostominae).</title>
        <authorList>
            <person name="Moran R.L."/>
            <person name="Catchen J.M."/>
            <person name="Fuller R.C."/>
        </authorList>
    </citation>
    <scope>NUCLEOTIDE SEQUENCE [LARGE SCALE GENOMIC DNA]</scope>
    <source>
        <strain evidence="1">EspeVRDwgs_2016</strain>
        <tissue evidence="1">Muscle</tissue>
    </source>
</reference>